<dbReference type="AlphaFoldDB" id="A0A3M2RPH0"/>
<sequence length="511" mass="57584">MASQRNGEPQTASKKPRVIRPMSHNEAYHSALHVLRQSAATVVACHYRLPEELTSRGSFKAVQDAFHRAMALTVLEHPMLQVGILNEDSAVPSWIELDSVDLGAHIEWEEIRPSQDRIARSREVTLYQLDTFFADVESKPGWRMSVLREEGDLSSLEVIFSWNHANVDGVSGKIFHQSLLRNLNDPRINEELPSLKGTVLHLESVADRFPPPPESLVNIPISLTFALSTIWRERRPPFLVWGDSTHATWAPIREEPYKTQFRTFSVDDATVKKVVSACREHKTTIAGLLHALPLASLALQLDEGKEHYKEDAKTMHAITALDTRRFMPTKPKEYPWHVPERTMDNELSLSFHMFGSKLLAEIRSKAKGASSENEVMNLLKDIVWSAAAKTRQEIQEKLDCGMNNDLLGLMKFVPDWRAQKMSQLKKPRGSAWGVSNLGTLDGEVEGPGWKIERAVFQLSCEITSPVFHISSISVKGRELCVDVSWQDGVIDEAIGDKLAEDMEAWLRFLGA</sequence>
<dbReference type="InterPro" id="IPR010828">
    <property type="entry name" value="Atf2/Sli1-like"/>
</dbReference>
<evidence type="ECO:0000313" key="1">
    <source>
        <dbReference type="EMBL" id="RMJ07200.1"/>
    </source>
</evidence>
<dbReference type="PANTHER" id="PTHR28037">
    <property type="entry name" value="ALCOHOL O-ACETYLTRANSFERASE 1-RELATED"/>
    <property type="match status" value="1"/>
</dbReference>
<dbReference type="Proteomes" id="UP000277212">
    <property type="component" value="Unassembled WGS sequence"/>
</dbReference>
<dbReference type="PANTHER" id="PTHR28037:SF1">
    <property type="entry name" value="ALCOHOL O-ACETYLTRANSFERASE 1-RELATED"/>
    <property type="match status" value="1"/>
</dbReference>
<comment type="caution">
    <text evidence="1">The sequence shown here is derived from an EMBL/GenBank/DDBJ whole genome shotgun (WGS) entry which is preliminary data.</text>
</comment>
<dbReference type="InterPro" id="IPR023213">
    <property type="entry name" value="CAT-like_dom_sf"/>
</dbReference>
<dbReference type="OrthoDB" id="2150604at2759"/>
<gene>
    <name evidence="1" type="ORF">CDV36_013207</name>
</gene>
<reference evidence="1 2" key="1">
    <citation type="submission" date="2017-06" db="EMBL/GenBank/DDBJ databases">
        <title>Comparative genomic analysis of Ambrosia Fusariam Clade fungi.</title>
        <authorList>
            <person name="Stajich J.E."/>
            <person name="Carrillo J."/>
            <person name="Kijimoto T."/>
            <person name="Eskalen A."/>
            <person name="O'Donnell K."/>
            <person name="Kasson M."/>
        </authorList>
    </citation>
    <scope>NUCLEOTIDE SEQUENCE [LARGE SCALE GENOMIC DNA]</scope>
    <source>
        <strain evidence="1">UCR3666</strain>
    </source>
</reference>
<dbReference type="Gene3D" id="3.30.559.10">
    <property type="entry name" value="Chloramphenicol acetyltransferase-like domain"/>
    <property type="match status" value="1"/>
</dbReference>
<evidence type="ECO:0008006" key="3">
    <source>
        <dbReference type="Google" id="ProtNLM"/>
    </source>
</evidence>
<keyword evidence="2" id="KW-1185">Reference proteome</keyword>
<organism evidence="1 2">
    <name type="scientific">Fusarium kuroshium</name>
    <dbReference type="NCBI Taxonomy" id="2010991"/>
    <lineage>
        <taxon>Eukaryota</taxon>
        <taxon>Fungi</taxon>
        <taxon>Dikarya</taxon>
        <taxon>Ascomycota</taxon>
        <taxon>Pezizomycotina</taxon>
        <taxon>Sordariomycetes</taxon>
        <taxon>Hypocreomycetidae</taxon>
        <taxon>Hypocreales</taxon>
        <taxon>Nectriaceae</taxon>
        <taxon>Fusarium</taxon>
        <taxon>Fusarium solani species complex</taxon>
    </lineage>
</organism>
<dbReference type="EMBL" id="NKUJ01000358">
    <property type="protein sequence ID" value="RMJ07200.1"/>
    <property type="molecule type" value="Genomic_DNA"/>
</dbReference>
<protein>
    <recommendedName>
        <fullName evidence="3">Alcohol acetyltransferase FCK4</fullName>
    </recommendedName>
</protein>
<dbReference type="InterPro" id="IPR052058">
    <property type="entry name" value="Alcohol_O-acetyltransferase"/>
</dbReference>
<dbReference type="SUPFAM" id="SSF52777">
    <property type="entry name" value="CoA-dependent acyltransferases"/>
    <property type="match status" value="1"/>
</dbReference>
<dbReference type="STRING" id="2010991.A0A3M2RPH0"/>
<dbReference type="Gene3D" id="3.30.559.30">
    <property type="entry name" value="Nonribosomal peptide synthetase, condensation domain"/>
    <property type="match status" value="1"/>
</dbReference>
<accession>A0A3M2RPH0</accession>
<proteinExistence type="predicted"/>
<evidence type="ECO:0000313" key="2">
    <source>
        <dbReference type="Proteomes" id="UP000277212"/>
    </source>
</evidence>
<dbReference type="Pfam" id="PF07247">
    <property type="entry name" value="AATase"/>
    <property type="match status" value="1"/>
</dbReference>
<dbReference type="GO" id="GO:0008080">
    <property type="term" value="F:N-acetyltransferase activity"/>
    <property type="evidence" value="ECO:0007669"/>
    <property type="project" value="TreeGrafter"/>
</dbReference>
<name>A0A3M2RPH0_9HYPO</name>